<evidence type="ECO:0000259" key="11">
    <source>
        <dbReference type="PROSITE" id="PS50071"/>
    </source>
</evidence>
<dbReference type="SMART" id="SM00389">
    <property type="entry name" value="HOX"/>
    <property type="match status" value="1"/>
</dbReference>
<dbReference type="PANTHER" id="PTHR24339:SF67">
    <property type="entry name" value="GNOT1 HOMEODOMAIN PROTEIN-RELATED"/>
    <property type="match status" value="1"/>
</dbReference>
<comment type="caution">
    <text evidence="12">The sequence shown here is derived from an EMBL/GenBank/DDBJ whole genome shotgun (WGS) entry which is preliminary data.</text>
</comment>
<evidence type="ECO:0000256" key="3">
    <source>
        <dbReference type="ARBA" id="ARBA00022491"/>
    </source>
</evidence>
<comment type="subcellular location">
    <subcellularLocation>
        <location evidence="1 9 10">Nucleus</location>
    </subcellularLocation>
</comment>
<feature type="DNA-binding region" description="Homeobox" evidence="9">
    <location>
        <begin position="122"/>
        <end position="181"/>
    </location>
</feature>
<evidence type="ECO:0000256" key="10">
    <source>
        <dbReference type="RuleBase" id="RU000682"/>
    </source>
</evidence>
<keyword evidence="2" id="KW-0217">Developmental protein</keyword>
<keyword evidence="4" id="KW-0805">Transcription regulation</keyword>
<dbReference type="InterPro" id="IPR001356">
    <property type="entry name" value="HD"/>
</dbReference>
<protein>
    <recommendedName>
        <fullName evidence="11">Homeobox domain-containing protein</fullName>
    </recommendedName>
</protein>
<organism evidence="12 13">
    <name type="scientific">Desmophyllum pertusum</name>
    <dbReference type="NCBI Taxonomy" id="174260"/>
    <lineage>
        <taxon>Eukaryota</taxon>
        <taxon>Metazoa</taxon>
        <taxon>Cnidaria</taxon>
        <taxon>Anthozoa</taxon>
        <taxon>Hexacorallia</taxon>
        <taxon>Scleractinia</taxon>
        <taxon>Caryophylliina</taxon>
        <taxon>Caryophylliidae</taxon>
        <taxon>Desmophyllum</taxon>
    </lineage>
</organism>
<dbReference type="OrthoDB" id="6159439at2759"/>
<evidence type="ECO:0000256" key="2">
    <source>
        <dbReference type="ARBA" id="ARBA00022473"/>
    </source>
</evidence>
<evidence type="ECO:0000256" key="7">
    <source>
        <dbReference type="ARBA" id="ARBA00023163"/>
    </source>
</evidence>
<evidence type="ECO:0000256" key="9">
    <source>
        <dbReference type="PROSITE-ProRule" id="PRU00108"/>
    </source>
</evidence>
<feature type="domain" description="Homeobox" evidence="11">
    <location>
        <begin position="120"/>
        <end position="180"/>
    </location>
</feature>
<gene>
    <name evidence="12" type="ORF">OS493_032563</name>
</gene>
<reference evidence="12" key="1">
    <citation type="submission" date="2023-01" db="EMBL/GenBank/DDBJ databases">
        <title>Genome assembly of the deep-sea coral Lophelia pertusa.</title>
        <authorList>
            <person name="Herrera S."/>
            <person name="Cordes E."/>
        </authorList>
    </citation>
    <scope>NUCLEOTIDE SEQUENCE</scope>
    <source>
        <strain evidence="12">USNM1676648</strain>
        <tissue evidence="12">Polyp</tissue>
    </source>
</reference>
<keyword evidence="8 9" id="KW-0539">Nucleus</keyword>
<dbReference type="EMBL" id="MU826866">
    <property type="protein sequence ID" value="KAJ7370387.1"/>
    <property type="molecule type" value="Genomic_DNA"/>
</dbReference>
<dbReference type="InterPro" id="IPR020479">
    <property type="entry name" value="HD_metazoa"/>
</dbReference>
<sequence length="202" mass="23319">MDLKQLERYNLHGYVFVPCCTEDYCQNQLQGFQAIPSSSYSTSVPNCDAILPKQRDSTNQATHAPLFTSHRESDCRLLFPAIQRQRLQPCEVSRSKIGVPATSVLREFHGQRGWKMGAGCKPKRNRTIFTADQLERLEKEFDHQQYIVGSQRSYLATDLGLNETQVKVWFQNRRIKWRRQNLNSMGSTKRSTIESDDENSSL</sequence>
<keyword evidence="7" id="KW-0804">Transcription</keyword>
<dbReference type="InterPro" id="IPR017970">
    <property type="entry name" value="Homeobox_CS"/>
</dbReference>
<dbReference type="PANTHER" id="PTHR24339">
    <property type="entry name" value="HOMEOBOX PROTEIN EMX-RELATED"/>
    <property type="match status" value="1"/>
</dbReference>
<dbReference type="GO" id="GO:0000981">
    <property type="term" value="F:DNA-binding transcription factor activity, RNA polymerase II-specific"/>
    <property type="evidence" value="ECO:0007669"/>
    <property type="project" value="InterPro"/>
</dbReference>
<dbReference type="GO" id="GO:0030182">
    <property type="term" value="P:neuron differentiation"/>
    <property type="evidence" value="ECO:0007669"/>
    <property type="project" value="TreeGrafter"/>
</dbReference>
<dbReference type="PRINTS" id="PR00031">
    <property type="entry name" value="HTHREPRESSR"/>
</dbReference>
<dbReference type="PROSITE" id="PS50071">
    <property type="entry name" value="HOMEOBOX_2"/>
    <property type="match status" value="1"/>
</dbReference>
<dbReference type="FunFam" id="1.10.10.60:FF:000450">
    <property type="entry name" value="Homeobox protein notochord"/>
    <property type="match status" value="1"/>
</dbReference>
<dbReference type="PRINTS" id="PR00024">
    <property type="entry name" value="HOMEOBOX"/>
</dbReference>
<keyword evidence="13" id="KW-1185">Reference proteome</keyword>
<dbReference type="SUPFAM" id="SSF46689">
    <property type="entry name" value="Homeodomain-like"/>
    <property type="match status" value="1"/>
</dbReference>
<dbReference type="Proteomes" id="UP001163046">
    <property type="component" value="Unassembled WGS sequence"/>
</dbReference>
<dbReference type="AlphaFoldDB" id="A0A9W9YVV1"/>
<keyword evidence="5 9" id="KW-0238">DNA-binding</keyword>
<dbReference type="GO" id="GO:0000978">
    <property type="term" value="F:RNA polymerase II cis-regulatory region sequence-specific DNA binding"/>
    <property type="evidence" value="ECO:0007669"/>
    <property type="project" value="TreeGrafter"/>
</dbReference>
<keyword evidence="3" id="KW-0678">Repressor</keyword>
<evidence type="ECO:0000256" key="1">
    <source>
        <dbReference type="ARBA" id="ARBA00004123"/>
    </source>
</evidence>
<accession>A0A9W9YVV1</accession>
<keyword evidence="6 9" id="KW-0371">Homeobox</keyword>
<dbReference type="Pfam" id="PF00046">
    <property type="entry name" value="Homeodomain"/>
    <property type="match status" value="1"/>
</dbReference>
<evidence type="ECO:0000256" key="4">
    <source>
        <dbReference type="ARBA" id="ARBA00023015"/>
    </source>
</evidence>
<evidence type="ECO:0000256" key="8">
    <source>
        <dbReference type="ARBA" id="ARBA00023242"/>
    </source>
</evidence>
<dbReference type="PROSITE" id="PS00027">
    <property type="entry name" value="HOMEOBOX_1"/>
    <property type="match status" value="1"/>
</dbReference>
<evidence type="ECO:0000313" key="13">
    <source>
        <dbReference type="Proteomes" id="UP001163046"/>
    </source>
</evidence>
<dbReference type="Gene3D" id="1.10.10.60">
    <property type="entry name" value="Homeodomain-like"/>
    <property type="match status" value="1"/>
</dbReference>
<dbReference type="InterPro" id="IPR000047">
    <property type="entry name" value="HTH_motif"/>
</dbReference>
<evidence type="ECO:0000313" key="12">
    <source>
        <dbReference type="EMBL" id="KAJ7370387.1"/>
    </source>
</evidence>
<proteinExistence type="predicted"/>
<dbReference type="InterPro" id="IPR009057">
    <property type="entry name" value="Homeodomain-like_sf"/>
</dbReference>
<evidence type="ECO:0000256" key="5">
    <source>
        <dbReference type="ARBA" id="ARBA00023125"/>
    </source>
</evidence>
<evidence type="ECO:0000256" key="6">
    <source>
        <dbReference type="ARBA" id="ARBA00023155"/>
    </source>
</evidence>
<dbReference type="CDD" id="cd00086">
    <property type="entry name" value="homeodomain"/>
    <property type="match status" value="1"/>
</dbReference>
<dbReference type="GO" id="GO:0005634">
    <property type="term" value="C:nucleus"/>
    <property type="evidence" value="ECO:0007669"/>
    <property type="project" value="UniProtKB-SubCell"/>
</dbReference>
<name>A0A9W9YVV1_9CNID</name>
<dbReference type="InterPro" id="IPR050877">
    <property type="entry name" value="EMX-VAX-Noto_Homeobox_TFs"/>
</dbReference>